<dbReference type="EMBL" id="CATOUU010000942">
    <property type="protein sequence ID" value="CAI9961552.1"/>
    <property type="molecule type" value="Genomic_DNA"/>
</dbReference>
<gene>
    <name evidence="2" type="ORF">HINF_LOCUS45030</name>
    <name evidence="1" type="ORF">HINF_LOCUS49197</name>
</gene>
<evidence type="ECO:0000313" key="1">
    <source>
        <dbReference type="EMBL" id="CAI9961552.1"/>
    </source>
</evidence>
<dbReference type="Proteomes" id="UP001642409">
    <property type="component" value="Unassembled WGS sequence"/>
</dbReference>
<name>A0AA86QR80_9EUKA</name>
<reference evidence="2 3" key="2">
    <citation type="submission" date="2024-07" db="EMBL/GenBank/DDBJ databases">
        <authorList>
            <person name="Akdeniz Z."/>
        </authorList>
    </citation>
    <scope>NUCLEOTIDE SEQUENCE [LARGE SCALE GENOMIC DNA]</scope>
</reference>
<evidence type="ECO:0000313" key="2">
    <source>
        <dbReference type="EMBL" id="CAL6052814.1"/>
    </source>
</evidence>
<evidence type="ECO:0000313" key="3">
    <source>
        <dbReference type="Proteomes" id="UP001642409"/>
    </source>
</evidence>
<organism evidence="1">
    <name type="scientific">Hexamita inflata</name>
    <dbReference type="NCBI Taxonomy" id="28002"/>
    <lineage>
        <taxon>Eukaryota</taxon>
        <taxon>Metamonada</taxon>
        <taxon>Diplomonadida</taxon>
        <taxon>Hexamitidae</taxon>
        <taxon>Hexamitinae</taxon>
        <taxon>Hexamita</taxon>
    </lineage>
</organism>
<comment type="caution">
    <text evidence="1">The sequence shown here is derived from an EMBL/GenBank/DDBJ whole genome shotgun (WGS) entry which is preliminary data.</text>
</comment>
<proteinExistence type="predicted"/>
<keyword evidence="3" id="KW-1185">Reference proteome</keyword>
<sequence length="136" mass="15712">MQKQQILPWILKEAKYNQYITLISAISCQNSLQLDFNSISEVHGCVDLNPSELKLMLEFSKNPSQSRKQLFQFNKLLFFVILEHSNSIFYLDITGQFILSVSYGEADKCAVIHFKADELVLIQDFVVKCESQLSER</sequence>
<accession>A0AA86QR80</accession>
<dbReference type="AlphaFoldDB" id="A0AA86QR80"/>
<dbReference type="PROSITE" id="PS51257">
    <property type="entry name" value="PROKAR_LIPOPROTEIN"/>
    <property type="match status" value="1"/>
</dbReference>
<reference evidence="1" key="1">
    <citation type="submission" date="2023-06" db="EMBL/GenBank/DDBJ databases">
        <authorList>
            <person name="Kurt Z."/>
        </authorList>
    </citation>
    <scope>NUCLEOTIDE SEQUENCE</scope>
</reference>
<dbReference type="EMBL" id="CAXDID020000194">
    <property type="protein sequence ID" value="CAL6052814.1"/>
    <property type="molecule type" value="Genomic_DNA"/>
</dbReference>
<protein>
    <submittedName>
        <fullName evidence="2">Hypothetical_protein</fullName>
    </submittedName>
</protein>